<keyword evidence="4" id="KW-0574">Periplasm</keyword>
<dbReference type="Pfam" id="PF13416">
    <property type="entry name" value="SBP_bac_8"/>
    <property type="match status" value="1"/>
</dbReference>
<evidence type="ECO:0008006" key="6">
    <source>
        <dbReference type="Google" id="ProtNLM"/>
    </source>
</evidence>
<dbReference type="AlphaFoldDB" id="A0A382AE93"/>
<dbReference type="PRINTS" id="PR00909">
    <property type="entry name" value="SPERMDNBNDNG"/>
</dbReference>
<evidence type="ECO:0000256" key="1">
    <source>
        <dbReference type="ARBA" id="ARBA00004418"/>
    </source>
</evidence>
<dbReference type="InterPro" id="IPR006059">
    <property type="entry name" value="SBP"/>
</dbReference>
<organism evidence="5">
    <name type="scientific">marine metagenome</name>
    <dbReference type="NCBI Taxonomy" id="408172"/>
    <lineage>
        <taxon>unclassified sequences</taxon>
        <taxon>metagenomes</taxon>
        <taxon>ecological metagenomes</taxon>
    </lineage>
</organism>
<dbReference type="InterPro" id="IPR001188">
    <property type="entry name" value="Sperm_putr-bd"/>
</dbReference>
<dbReference type="PANTHER" id="PTHR30222:SF17">
    <property type="entry name" value="SPERMIDINE_PUTRESCINE-BINDING PERIPLASMIC PROTEIN"/>
    <property type="match status" value="1"/>
</dbReference>
<proteinExistence type="predicted"/>
<keyword evidence="3" id="KW-0732">Signal</keyword>
<accession>A0A382AE93</accession>
<gene>
    <name evidence="5" type="ORF">METZ01_LOCUS152266</name>
</gene>
<evidence type="ECO:0000256" key="2">
    <source>
        <dbReference type="ARBA" id="ARBA00022448"/>
    </source>
</evidence>
<evidence type="ECO:0000313" key="5">
    <source>
        <dbReference type="EMBL" id="SVA99412.1"/>
    </source>
</evidence>
<keyword evidence="2" id="KW-0813">Transport</keyword>
<dbReference type="CDD" id="cd13590">
    <property type="entry name" value="PBP2_PotD_PotF_like"/>
    <property type="match status" value="1"/>
</dbReference>
<dbReference type="Gene3D" id="3.40.190.10">
    <property type="entry name" value="Periplasmic binding protein-like II"/>
    <property type="match status" value="2"/>
</dbReference>
<dbReference type="PIRSF" id="PIRSF019574">
    <property type="entry name" value="Periplasmic_polyamine_BP"/>
    <property type="match status" value="1"/>
</dbReference>
<dbReference type="PANTHER" id="PTHR30222">
    <property type="entry name" value="SPERMIDINE/PUTRESCINE-BINDING PERIPLASMIC PROTEIN"/>
    <property type="match status" value="1"/>
</dbReference>
<evidence type="ECO:0000256" key="4">
    <source>
        <dbReference type="ARBA" id="ARBA00022764"/>
    </source>
</evidence>
<sequence length="349" mass="39289">MKKIIIKFLIYLNLTLLSFFNVNSLYAEEVLNVYNWGDYINPAVLEKFTAETGIKINLDVYGSNEEMLAKIQAGASGYDIVFPSVHFHDILYKLDLLHESKINESPLFGNIDKEFIISKTDPDGSWCLPYARGSVGIFYNKNIVTGGIKTWDDFFSIPDKYGANITMLDDPRETIGVGLIVNGNSVNSTDSDEIKAAAKYINDRKDKISAFSYDIISLLQSGDIAAAHWYVGGLYYVFSDPDQKLAYAIPEEGATMYQEDICVLKSAPNKENASKFLEFYLNPENPALNTEQQLNISANGPSRASLPDDLRNNPYINPPAEAYLKLQIFDDLGEDIKKYTREWTKIRAQ</sequence>
<name>A0A382AE93_9ZZZZ</name>
<dbReference type="EMBL" id="UINC01024882">
    <property type="protein sequence ID" value="SVA99412.1"/>
    <property type="molecule type" value="Genomic_DNA"/>
</dbReference>
<dbReference type="GO" id="GO:0015846">
    <property type="term" value="P:polyamine transport"/>
    <property type="evidence" value="ECO:0007669"/>
    <property type="project" value="InterPro"/>
</dbReference>
<reference evidence="5" key="1">
    <citation type="submission" date="2018-05" db="EMBL/GenBank/DDBJ databases">
        <authorList>
            <person name="Lanie J.A."/>
            <person name="Ng W.-L."/>
            <person name="Kazmierczak K.M."/>
            <person name="Andrzejewski T.M."/>
            <person name="Davidsen T.M."/>
            <person name="Wayne K.J."/>
            <person name="Tettelin H."/>
            <person name="Glass J.I."/>
            <person name="Rusch D."/>
            <person name="Podicherti R."/>
            <person name="Tsui H.-C.T."/>
            <person name="Winkler M.E."/>
        </authorList>
    </citation>
    <scope>NUCLEOTIDE SEQUENCE</scope>
</reference>
<dbReference type="SUPFAM" id="SSF53850">
    <property type="entry name" value="Periplasmic binding protein-like II"/>
    <property type="match status" value="1"/>
</dbReference>
<protein>
    <recommendedName>
        <fullName evidence="6">Putrescine-binding periplasmic protein</fullName>
    </recommendedName>
</protein>
<comment type="subcellular location">
    <subcellularLocation>
        <location evidence="1">Periplasm</location>
    </subcellularLocation>
</comment>
<dbReference type="GO" id="GO:0042597">
    <property type="term" value="C:periplasmic space"/>
    <property type="evidence" value="ECO:0007669"/>
    <property type="project" value="UniProtKB-SubCell"/>
</dbReference>
<dbReference type="GO" id="GO:0019808">
    <property type="term" value="F:polyamine binding"/>
    <property type="evidence" value="ECO:0007669"/>
    <property type="project" value="InterPro"/>
</dbReference>
<evidence type="ECO:0000256" key="3">
    <source>
        <dbReference type="ARBA" id="ARBA00022729"/>
    </source>
</evidence>